<proteinExistence type="predicted"/>
<comment type="subcellular location">
    <subcellularLocation>
        <location evidence="1">Nucleus</location>
        <location evidence="1">Nucleolus</location>
    </subcellularLocation>
</comment>
<sequence>MAKDTERKRKLEEQAEHTPKRLKQSQADSANKANSRGNASPQVQIPRHDGLKKSTKNPTPAKKGTSADAQVSPSQTGAPKQATPKPRKNDVGTTEQESIASSNAPAPNAQNVMSKAALKKQRKDARRESLQTSEDLSIVSNADDDTSMVDTVTPKADAKSSKKVEQGLEAEAGALTRVRSKEDKNQRSREKKARRKAEREVKAGVKEDEQLSAPNEHGWWLSSPSAGRYINHDPIFVADENGDECLIAATIREVQLLHLDNSLISRTHIVPDGRAVQCFSLSAKYPDHVDIAYDNGAKIQWNWTTGATSDSTYPGQEAVVASTTAHVSDGVPESFYISHAQGSYNINGGRKLLYSTYRPIRSIQVTQNASFIICFGTTALIIGRRKEQTDTYVWLEMPMTVPPQCVDAKAILTMSKKNKALPAELVLAVGNADGKIHVYSDLASLFGSPHNATLPAPRILHWHREAVSTVKFSRDGNYLISGGKESVMVIWQLETGHKQFLPHLTAEIERIVVSPDGTRYAVQMGDNSIMVLSTSELKPVANFAGLQLPIQTETSLIDGVQMPITTAVLHPSDATQLLMTVPSTQPKTARDISTRPFLQTFDVRNSRHVSRQALSRNNVTDFNIGPEDMPILPPDVSQVAVGADGKWLATVDEWIVPGSDLEHAVAKTTALGPHDILALKDQQARRREVYLKFWKWDANQGIWTLSTRVDGPHDRAANADLGAGAGSVLRLKSDPISNTFATAGQDGAVKLWKPRIRMRHGVPVKEEDGSDFVEWACKKIIALPVTADVDDDPADSGIDMSDGPEDAPKTPAAAIMGLPSRTLSVTDAALAFSPDGSMIACSTTTTDEPMHPLVHFLDATTGAITATKTGIVPSDQEVKDLGFLDRYLIVLTYSSIRVWNLVDDSQHYTIALQGDVEDQQEAKLAINQTDGTFAVVSSIVNEEDTSEMLPHIAVYRPKHNEALFEADLECVPSALLAGNDVRGYTILFEDGTVRSLSSAVPTTRRLSLAFDAAEETVTEEEEEPTATTSALALLQEDAEIQTATAQLTLGGESEDDRPVVRPEQLSSIFDVGGIPPVRDMFHAVVGLYARKPRNAREMEMELA</sequence>
<dbReference type="PANTHER" id="PTHR44215">
    <property type="entry name" value="WD REPEAT-CONTAINING PROTEIN 75"/>
    <property type="match status" value="1"/>
</dbReference>
<name>A0A8H6R8C1_9PEZI</name>
<dbReference type="AlphaFoldDB" id="A0A8H6R8C1"/>
<dbReference type="InterPro" id="IPR015943">
    <property type="entry name" value="WD40/YVTN_repeat-like_dom_sf"/>
</dbReference>
<dbReference type="GO" id="GO:0045943">
    <property type="term" value="P:positive regulation of transcription by RNA polymerase I"/>
    <property type="evidence" value="ECO:0007669"/>
    <property type="project" value="InterPro"/>
</dbReference>
<accession>A0A8H6R8C1</accession>
<feature type="compositionally biased region" description="Basic and acidic residues" evidence="9">
    <location>
        <begin position="179"/>
        <end position="188"/>
    </location>
</feature>
<keyword evidence="6" id="KW-0804">Transcription</keyword>
<feature type="compositionally biased region" description="Polar residues" evidence="9">
    <location>
        <begin position="67"/>
        <end position="78"/>
    </location>
</feature>
<dbReference type="SMART" id="SM00320">
    <property type="entry name" value="WD40"/>
    <property type="match status" value="2"/>
</dbReference>
<dbReference type="Pfam" id="PF23869">
    <property type="entry name" value="Beta-prop_WDR75_1st"/>
    <property type="match status" value="1"/>
</dbReference>
<feature type="compositionally biased region" description="Polar residues" evidence="9">
    <location>
        <begin position="130"/>
        <end position="140"/>
    </location>
</feature>
<organism evidence="10 11">
    <name type="scientific">Pseudocercospora fuligena</name>
    <dbReference type="NCBI Taxonomy" id="685502"/>
    <lineage>
        <taxon>Eukaryota</taxon>
        <taxon>Fungi</taxon>
        <taxon>Dikarya</taxon>
        <taxon>Ascomycota</taxon>
        <taxon>Pezizomycotina</taxon>
        <taxon>Dothideomycetes</taxon>
        <taxon>Dothideomycetidae</taxon>
        <taxon>Mycosphaerellales</taxon>
        <taxon>Mycosphaerellaceae</taxon>
        <taxon>Pseudocercospora</taxon>
    </lineage>
</organism>
<keyword evidence="4 8" id="KW-0853">WD repeat</keyword>
<evidence type="ECO:0000256" key="9">
    <source>
        <dbReference type="SAM" id="MobiDB-lite"/>
    </source>
</evidence>
<comment type="caution">
    <text evidence="10">The sequence shown here is derived from an EMBL/GenBank/DDBJ whole genome shotgun (WGS) entry which is preliminary data.</text>
</comment>
<evidence type="ECO:0000256" key="4">
    <source>
        <dbReference type="ARBA" id="ARBA00022574"/>
    </source>
</evidence>
<feature type="compositionally biased region" description="Polar residues" evidence="9">
    <location>
        <begin position="24"/>
        <end position="43"/>
    </location>
</feature>
<feature type="region of interest" description="Disordered" evidence="9">
    <location>
        <begin position="1"/>
        <end position="203"/>
    </location>
</feature>
<dbReference type="Proteomes" id="UP000660729">
    <property type="component" value="Unassembled WGS sequence"/>
</dbReference>
<dbReference type="Gene3D" id="2.130.10.10">
    <property type="entry name" value="YVTN repeat-like/Quinoprotein amine dehydrogenase"/>
    <property type="match status" value="2"/>
</dbReference>
<dbReference type="GO" id="GO:2000234">
    <property type="term" value="P:positive regulation of rRNA processing"/>
    <property type="evidence" value="ECO:0007669"/>
    <property type="project" value="TreeGrafter"/>
</dbReference>
<dbReference type="GO" id="GO:0006364">
    <property type="term" value="P:rRNA processing"/>
    <property type="evidence" value="ECO:0007669"/>
    <property type="project" value="UniProtKB-KW"/>
</dbReference>
<keyword evidence="3" id="KW-0698">rRNA processing</keyword>
<dbReference type="InterPro" id="IPR001680">
    <property type="entry name" value="WD40_rpt"/>
</dbReference>
<evidence type="ECO:0000256" key="5">
    <source>
        <dbReference type="ARBA" id="ARBA00022737"/>
    </source>
</evidence>
<dbReference type="EMBL" id="JABCIY010000310">
    <property type="protein sequence ID" value="KAF7185702.1"/>
    <property type="molecule type" value="Genomic_DNA"/>
</dbReference>
<evidence type="ECO:0000256" key="1">
    <source>
        <dbReference type="ARBA" id="ARBA00004604"/>
    </source>
</evidence>
<keyword evidence="2" id="KW-0690">Ribosome biogenesis</keyword>
<dbReference type="InterPro" id="IPR036322">
    <property type="entry name" value="WD40_repeat_dom_sf"/>
</dbReference>
<keyword evidence="5" id="KW-0677">Repeat</keyword>
<dbReference type="PANTHER" id="PTHR44215:SF1">
    <property type="entry name" value="WD REPEAT-CONTAINING PROTEIN 75"/>
    <property type="match status" value="1"/>
</dbReference>
<evidence type="ECO:0000256" key="7">
    <source>
        <dbReference type="ARBA" id="ARBA00023242"/>
    </source>
</evidence>
<feature type="compositionally biased region" description="Basic and acidic residues" evidence="9">
    <location>
        <begin position="156"/>
        <end position="166"/>
    </location>
</feature>
<feature type="compositionally biased region" description="Basic and acidic residues" evidence="9">
    <location>
        <begin position="1"/>
        <end position="19"/>
    </location>
</feature>
<dbReference type="OrthoDB" id="4096at2759"/>
<evidence type="ECO:0000256" key="2">
    <source>
        <dbReference type="ARBA" id="ARBA00022517"/>
    </source>
</evidence>
<feature type="repeat" description="WD" evidence="8">
    <location>
        <begin position="721"/>
        <end position="753"/>
    </location>
</feature>
<feature type="repeat" description="WD" evidence="8">
    <location>
        <begin position="460"/>
        <end position="501"/>
    </location>
</feature>
<keyword evidence="11" id="KW-1185">Reference proteome</keyword>
<reference evidence="10" key="1">
    <citation type="submission" date="2020-04" db="EMBL/GenBank/DDBJ databases">
        <title>Draft genome resource of the tomato pathogen Pseudocercospora fuligena.</title>
        <authorList>
            <person name="Zaccaron A."/>
        </authorList>
    </citation>
    <scope>NUCLEOTIDE SEQUENCE</scope>
    <source>
        <strain evidence="10">PF001</strain>
    </source>
</reference>
<evidence type="ECO:0000256" key="3">
    <source>
        <dbReference type="ARBA" id="ARBA00022552"/>
    </source>
</evidence>
<evidence type="ECO:0000313" key="10">
    <source>
        <dbReference type="EMBL" id="KAF7185702.1"/>
    </source>
</evidence>
<dbReference type="PROSITE" id="PS50082">
    <property type="entry name" value="WD_REPEATS_2"/>
    <property type="match status" value="2"/>
</dbReference>
<evidence type="ECO:0000256" key="6">
    <source>
        <dbReference type="ARBA" id="ARBA00023163"/>
    </source>
</evidence>
<dbReference type="PROSITE" id="PS50294">
    <property type="entry name" value="WD_REPEATS_REGION"/>
    <property type="match status" value="1"/>
</dbReference>
<dbReference type="SUPFAM" id="SSF50978">
    <property type="entry name" value="WD40 repeat-like"/>
    <property type="match status" value="1"/>
</dbReference>
<dbReference type="InterPro" id="IPR053826">
    <property type="entry name" value="WDR75"/>
</dbReference>
<dbReference type="GO" id="GO:0003723">
    <property type="term" value="F:RNA binding"/>
    <property type="evidence" value="ECO:0007669"/>
    <property type="project" value="InterPro"/>
</dbReference>
<feature type="compositionally biased region" description="Low complexity" evidence="9">
    <location>
        <begin position="100"/>
        <end position="109"/>
    </location>
</feature>
<gene>
    <name evidence="10" type="ORF">HII31_12933</name>
</gene>
<dbReference type="GO" id="GO:0032040">
    <property type="term" value="C:small-subunit processome"/>
    <property type="evidence" value="ECO:0007669"/>
    <property type="project" value="InterPro"/>
</dbReference>
<keyword evidence="7" id="KW-0539">Nucleus</keyword>
<protein>
    <submittedName>
        <fullName evidence="10">U3 small nucleolar RNA-associated protein 17</fullName>
    </submittedName>
</protein>
<evidence type="ECO:0000256" key="8">
    <source>
        <dbReference type="PROSITE-ProRule" id="PRU00221"/>
    </source>
</evidence>
<evidence type="ECO:0000313" key="11">
    <source>
        <dbReference type="Proteomes" id="UP000660729"/>
    </source>
</evidence>